<keyword evidence="3 12" id="KW-0812">Transmembrane</keyword>
<dbReference type="EMBL" id="PGGS01000140">
    <property type="protein sequence ID" value="PNH08205.1"/>
    <property type="molecule type" value="Genomic_DNA"/>
</dbReference>
<comment type="catalytic activity">
    <reaction evidence="10">
        <text>K(+)(in) + H(+)(out) = K(+)(out) + H(+)(in)</text>
        <dbReference type="Rhea" id="RHEA:29467"/>
        <dbReference type="ChEBI" id="CHEBI:15378"/>
        <dbReference type="ChEBI" id="CHEBI:29103"/>
    </reaction>
</comment>
<comment type="caution">
    <text evidence="14">The sequence shown here is derived from an EMBL/GenBank/DDBJ whole genome shotgun (WGS) entry which is preliminary data.</text>
</comment>
<evidence type="ECO:0000313" key="14">
    <source>
        <dbReference type="EMBL" id="PNH08205.1"/>
    </source>
</evidence>
<evidence type="ECO:0000256" key="4">
    <source>
        <dbReference type="ARBA" id="ARBA00022989"/>
    </source>
</evidence>
<feature type="transmembrane region" description="Helical" evidence="12">
    <location>
        <begin position="147"/>
        <end position="164"/>
    </location>
</feature>
<dbReference type="GO" id="GO:0005886">
    <property type="term" value="C:plasma membrane"/>
    <property type="evidence" value="ECO:0007669"/>
    <property type="project" value="TreeGrafter"/>
</dbReference>
<feature type="compositionally biased region" description="Gly residues" evidence="11">
    <location>
        <begin position="245"/>
        <end position="261"/>
    </location>
</feature>
<dbReference type="Pfam" id="PF00999">
    <property type="entry name" value="Na_H_Exchanger"/>
    <property type="match status" value="1"/>
</dbReference>
<feature type="domain" description="Cation/H+ exchanger transmembrane" evidence="13">
    <location>
        <begin position="106"/>
        <end position="203"/>
    </location>
</feature>
<evidence type="ECO:0000256" key="5">
    <source>
        <dbReference type="ARBA" id="ARBA00023053"/>
    </source>
</evidence>
<comment type="subcellular location">
    <subcellularLocation>
        <location evidence="1">Membrane</location>
        <topology evidence="1">Multi-pass membrane protein</topology>
    </subcellularLocation>
</comment>
<evidence type="ECO:0000259" key="13">
    <source>
        <dbReference type="Pfam" id="PF00999"/>
    </source>
</evidence>
<evidence type="ECO:0000256" key="7">
    <source>
        <dbReference type="ARBA" id="ARBA00023136"/>
    </source>
</evidence>
<feature type="region of interest" description="Disordered" evidence="11">
    <location>
        <begin position="80"/>
        <end position="101"/>
    </location>
</feature>
<protein>
    <submittedName>
        <fullName evidence="14">Sodium/hydrogen exchanger 6</fullName>
    </submittedName>
</protein>
<evidence type="ECO:0000256" key="10">
    <source>
        <dbReference type="ARBA" id="ARBA00047912"/>
    </source>
</evidence>
<evidence type="ECO:0000256" key="1">
    <source>
        <dbReference type="ARBA" id="ARBA00004141"/>
    </source>
</evidence>
<dbReference type="GO" id="GO:0005768">
    <property type="term" value="C:endosome"/>
    <property type="evidence" value="ECO:0007669"/>
    <property type="project" value="TreeGrafter"/>
</dbReference>
<name>A0A2J8A6S8_9CHLO</name>
<comment type="catalytic activity">
    <reaction evidence="9">
        <text>Na(+)(in) + H(+)(out) = Na(+)(out) + H(+)(in)</text>
        <dbReference type="Rhea" id="RHEA:29419"/>
        <dbReference type="ChEBI" id="CHEBI:15378"/>
        <dbReference type="ChEBI" id="CHEBI:29101"/>
    </reaction>
</comment>
<keyword evidence="2" id="KW-0813">Transport</keyword>
<dbReference type="GO" id="GO:0015386">
    <property type="term" value="F:potassium:proton antiporter activity"/>
    <property type="evidence" value="ECO:0007669"/>
    <property type="project" value="TreeGrafter"/>
</dbReference>
<keyword evidence="6" id="KW-0406">Ion transport</keyword>
<evidence type="ECO:0000256" key="12">
    <source>
        <dbReference type="SAM" id="Phobius"/>
    </source>
</evidence>
<dbReference type="Proteomes" id="UP000236333">
    <property type="component" value="Unassembled WGS sequence"/>
</dbReference>
<dbReference type="GO" id="GO:0015385">
    <property type="term" value="F:sodium:proton antiporter activity"/>
    <property type="evidence" value="ECO:0007669"/>
    <property type="project" value="InterPro"/>
</dbReference>
<feature type="compositionally biased region" description="Gly residues" evidence="11">
    <location>
        <begin position="80"/>
        <end position="89"/>
    </location>
</feature>
<keyword evidence="15" id="KW-1185">Reference proteome</keyword>
<dbReference type="InterPro" id="IPR006153">
    <property type="entry name" value="Cation/H_exchanger_TM"/>
</dbReference>
<evidence type="ECO:0000256" key="2">
    <source>
        <dbReference type="ARBA" id="ARBA00022448"/>
    </source>
</evidence>
<keyword evidence="4 12" id="KW-1133">Transmembrane helix</keyword>
<dbReference type="PANTHER" id="PTHR10110:SF187">
    <property type="entry name" value="SODIUM_HYDROGEN EXCHANGER"/>
    <property type="match status" value="1"/>
</dbReference>
<evidence type="ECO:0000256" key="6">
    <source>
        <dbReference type="ARBA" id="ARBA00023065"/>
    </source>
</evidence>
<feature type="transmembrane region" description="Helical" evidence="12">
    <location>
        <begin position="184"/>
        <end position="202"/>
    </location>
</feature>
<dbReference type="OrthoDB" id="196264at2759"/>
<feature type="region of interest" description="Disordered" evidence="11">
    <location>
        <begin position="13"/>
        <end position="32"/>
    </location>
</feature>
<evidence type="ECO:0000256" key="9">
    <source>
        <dbReference type="ARBA" id="ARBA00047524"/>
    </source>
</evidence>
<dbReference type="InterPro" id="IPR018422">
    <property type="entry name" value="Cation/H_exchanger_CPA1"/>
</dbReference>
<feature type="compositionally biased region" description="Low complexity" evidence="11">
    <location>
        <begin position="90"/>
        <end position="101"/>
    </location>
</feature>
<reference evidence="14 15" key="1">
    <citation type="journal article" date="2017" name="Mol. Biol. Evol.">
        <title>The 4-celled Tetrabaena socialis nuclear genome reveals the essential components for genetic control of cell number at the origin of multicellularity in the volvocine lineage.</title>
        <authorList>
            <person name="Featherston J."/>
            <person name="Arakaki Y."/>
            <person name="Hanschen E.R."/>
            <person name="Ferris P.J."/>
            <person name="Michod R.E."/>
            <person name="Olson B.J.S.C."/>
            <person name="Nozaki H."/>
            <person name="Durand P.M."/>
        </authorList>
    </citation>
    <scope>NUCLEOTIDE SEQUENCE [LARGE SCALE GENOMIC DNA]</scope>
    <source>
        <strain evidence="14 15">NIES-571</strain>
    </source>
</reference>
<keyword evidence="5" id="KW-0915">Sodium</keyword>
<accession>A0A2J8A6S8</accession>
<keyword evidence="7 12" id="KW-0472">Membrane</keyword>
<dbReference type="AlphaFoldDB" id="A0A2J8A6S8"/>
<sequence>MVCMIVRIVQIHGPRKSGPGSGPPRTTSWRQSPGALLNRMRSLNDGRLVDRFDDFDRRVSKMLIHPDALREAELAGGVGGSGGGGGGAHRGAASSSPASQLAQPAGHGGGIALCLIALAVSRAANILPCSALVNLLRPRERHIPPRAQLMMWWAGLRGAMAFALSVEASEKYGEYGKVMKTCTFYLIFITVLFNGGTAGALLQRLRLRAEDTPALILNRPDTLGHMHGFGSADVENGEDGEENGRGGGGGGGGGGGEGGEVSAGSGRCAAQCSTPSIGM</sequence>
<dbReference type="GO" id="GO:0098719">
    <property type="term" value="P:sodium ion import across plasma membrane"/>
    <property type="evidence" value="ECO:0007669"/>
    <property type="project" value="TreeGrafter"/>
</dbReference>
<evidence type="ECO:0000313" key="15">
    <source>
        <dbReference type="Proteomes" id="UP000236333"/>
    </source>
</evidence>
<evidence type="ECO:0000256" key="11">
    <source>
        <dbReference type="SAM" id="MobiDB-lite"/>
    </source>
</evidence>
<dbReference type="GO" id="GO:0051453">
    <property type="term" value="P:regulation of intracellular pH"/>
    <property type="evidence" value="ECO:0007669"/>
    <property type="project" value="TreeGrafter"/>
</dbReference>
<evidence type="ECO:0000256" key="8">
    <source>
        <dbReference type="ARBA" id="ARBA00023201"/>
    </source>
</evidence>
<keyword evidence="8" id="KW-0739">Sodium transport</keyword>
<organism evidence="14 15">
    <name type="scientific">Tetrabaena socialis</name>
    <dbReference type="NCBI Taxonomy" id="47790"/>
    <lineage>
        <taxon>Eukaryota</taxon>
        <taxon>Viridiplantae</taxon>
        <taxon>Chlorophyta</taxon>
        <taxon>core chlorophytes</taxon>
        <taxon>Chlorophyceae</taxon>
        <taxon>CS clade</taxon>
        <taxon>Chlamydomonadales</taxon>
        <taxon>Tetrabaenaceae</taxon>
        <taxon>Tetrabaena</taxon>
    </lineage>
</organism>
<gene>
    <name evidence="14" type="ORF">TSOC_005277</name>
</gene>
<proteinExistence type="predicted"/>
<dbReference type="PANTHER" id="PTHR10110">
    <property type="entry name" value="SODIUM/HYDROGEN EXCHANGER"/>
    <property type="match status" value="1"/>
</dbReference>
<evidence type="ECO:0000256" key="3">
    <source>
        <dbReference type="ARBA" id="ARBA00022692"/>
    </source>
</evidence>
<feature type="region of interest" description="Disordered" evidence="11">
    <location>
        <begin position="227"/>
        <end position="279"/>
    </location>
</feature>